<evidence type="ECO:0000313" key="2">
    <source>
        <dbReference type="Proteomes" id="UP000590524"/>
    </source>
</evidence>
<comment type="caution">
    <text evidence="1">The sequence shown here is derived from an EMBL/GenBank/DDBJ whole genome shotgun (WGS) entry which is preliminary data.</text>
</comment>
<proteinExistence type="predicted"/>
<dbReference type="AlphaFoldDB" id="A0A7W6PXX7"/>
<sequence length="39" mass="4541">MLYLFSWSPPLRHAFPSGSLPLTGDDHRMFARSATYEER</sequence>
<gene>
    <name evidence="1" type="ORF">GGQ90_003504</name>
</gene>
<name>A0A7W6PXX7_9SPHN</name>
<dbReference type="Proteomes" id="UP000590524">
    <property type="component" value="Unassembled WGS sequence"/>
</dbReference>
<accession>A0A7W6PXX7</accession>
<dbReference type="EMBL" id="JACIEU010000014">
    <property type="protein sequence ID" value="MBB4149712.1"/>
    <property type="molecule type" value="Genomic_DNA"/>
</dbReference>
<reference evidence="1 2" key="1">
    <citation type="submission" date="2020-08" db="EMBL/GenBank/DDBJ databases">
        <title>Genomic Encyclopedia of Type Strains, Phase IV (KMG-IV): sequencing the most valuable type-strain genomes for metagenomic binning, comparative biology and taxonomic classification.</title>
        <authorList>
            <person name="Goeker M."/>
        </authorList>
    </citation>
    <scope>NUCLEOTIDE SEQUENCE [LARGE SCALE GENOMIC DNA]</scope>
    <source>
        <strain evidence="1 2">DSM 19371</strain>
    </source>
</reference>
<keyword evidence="2" id="KW-1185">Reference proteome</keyword>
<evidence type="ECO:0000313" key="1">
    <source>
        <dbReference type="EMBL" id="MBB4149712.1"/>
    </source>
</evidence>
<protein>
    <submittedName>
        <fullName evidence="1">Uncharacterized protein</fullName>
    </submittedName>
</protein>
<organism evidence="1 2">
    <name type="scientific">Sphingobium scionense</name>
    <dbReference type="NCBI Taxonomy" id="1404341"/>
    <lineage>
        <taxon>Bacteria</taxon>
        <taxon>Pseudomonadati</taxon>
        <taxon>Pseudomonadota</taxon>
        <taxon>Alphaproteobacteria</taxon>
        <taxon>Sphingomonadales</taxon>
        <taxon>Sphingomonadaceae</taxon>
        <taxon>Sphingobium</taxon>
    </lineage>
</organism>